<dbReference type="PaxDb" id="3708-A0A078FW80"/>
<dbReference type="Gramene" id="CDY18675">
    <property type="protein sequence ID" value="CDY18675"/>
    <property type="gene ID" value="GSBRNA2T00005748001"/>
</dbReference>
<gene>
    <name evidence="1" type="primary">BnaA09g07200D</name>
    <name evidence="1" type="ORF">GSBRNA2T00005748001</name>
</gene>
<organism evidence="1 2">
    <name type="scientific">Brassica napus</name>
    <name type="common">Rape</name>
    <dbReference type="NCBI Taxonomy" id="3708"/>
    <lineage>
        <taxon>Eukaryota</taxon>
        <taxon>Viridiplantae</taxon>
        <taxon>Streptophyta</taxon>
        <taxon>Embryophyta</taxon>
        <taxon>Tracheophyta</taxon>
        <taxon>Spermatophyta</taxon>
        <taxon>Magnoliopsida</taxon>
        <taxon>eudicotyledons</taxon>
        <taxon>Gunneridae</taxon>
        <taxon>Pentapetalae</taxon>
        <taxon>rosids</taxon>
        <taxon>malvids</taxon>
        <taxon>Brassicales</taxon>
        <taxon>Brassicaceae</taxon>
        <taxon>Brassiceae</taxon>
        <taxon>Brassica</taxon>
    </lineage>
</organism>
<sequence length="124" mass="14529">MSLNIFGSNTNDHDKRRKFSGTTTTQISVCIVMVGHMQLRLSSTILNHGLSNPTKFSISYFSKYIHIFISTIFNRIINYFRQVFGDSTTRLMLITCKDHLPLWPVWPHIMLKLNKFRLAKLYFI</sequence>
<reference evidence="1 2" key="1">
    <citation type="journal article" date="2014" name="Science">
        <title>Plant genetics. Early allopolyploid evolution in the post-Neolithic Brassica napus oilseed genome.</title>
        <authorList>
            <person name="Chalhoub B."/>
            <person name="Denoeud F."/>
            <person name="Liu S."/>
            <person name="Parkin I.A."/>
            <person name="Tang H."/>
            <person name="Wang X."/>
            <person name="Chiquet J."/>
            <person name="Belcram H."/>
            <person name="Tong C."/>
            <person name="Samans B."/>
            <person name="Correa M."/>
            <person name="Da Silva C."/>
            <person name="Just J."/>
            <person name="Falentin C."/>
            <person name="Koh C.S."/>
            <person name="Le Clainche I."/>
            <person name="Bernard M."/>
            <person name="Bento P."/>
            <person name="Noel B."/>
            <person name="Labadie K."/>
            <person name="Alberti A."/>
            <person name="Charles M."/>
            <person name="Arnaud D."/>
            <person name="Guo H."/>
            <person name="Daviaud C."/>
            <person name="Alamery S."/>
            <person name="Jabbari K."/>
            <person name="Zhao M."/>
            <person name="Edger P.P."/>
            <person name="Chelaifa H."/>
            <person name="Tack D."/>
            <person name="Lassalle G."/>
            <person name="Mestiri I."/>
            <person name="Schnel N."/>
            <person name="Le Paslier M.C."/>
            <person name="Fan G."/>
            <person name="Renault V."/>
            <person name="Bayer P.E."/>
            <person name="Golicz A.A."/>
            <person name="Manoli S."/>
            <person name="Lee T.H."/>
            <person name="Thi V.H."/>
            <person name="Chalabi S."/>
            <person name="Hu Q."/>
            <person name="Fan C."/>
            <person name="Tollenaere R."/>
            <person name="Lu Y."/>
            <person name="Battail C."/>
            <person name="Shen J."/>
            <person name="Sidebottom C.H."/>
            <person name="Wang X."/>
            <person name="Canaguier A."/>
            <person name="Chauveau A."/>
            <person name="Berard A."/>
            <person name="Deniot G."/>
            <person name="Guan M."/>
            <person name="Liu Z."/>
            <person name="Sun F."/>
            <person name="Lim Y.P."/>
            <person name="Lyons E."/>
            <person name="Town C.D."/>
            <person name="Bancroft I."/>
            <person name="Wang X."/>
            <person name="Meng J."/>
            <person name="Ma J."/>
            <person name="Pires J.C."/>
            <person name="King G.J."/>
            <person name="Brunel D."/>
            <person name="Delourme R."/>
            <person name="Renard M."/>
            <person name="Aury J.M."/>
            <person name="Adams K.L."/>
            <person name="Batley J."/>
            <person name="Snowdon R.J."/>
            <person name="Tost J."/>
            <person name="Edwards D."/>
            <person name="Zhou Y."/>
            <person name="Hua W."/>
            <person name="Sharpe A.G."/>
            <person name="Paterson A.H."/>
            <person name="Guan C."/>
            <person name="Wincker P."/>
        </authorList>
    </citation>
    <scope>NUCLEOTIDE SEQUENCE [LARGE SCALE GENOMIC DNA]</scope>
    <source>
        <strain evidence="2">cv. Darmor-bzh</strain>
    </source>
</reference>
<dbReference type="Proteomes" id="UP000028999">
    <property type="component" value="Unassembled WGS sequence"/>
</dbReference>
<dbReference type="AlphaFoldDB" id="A0A078FW80"/>
<evidence type="ECO:0000313" key="2">
    <source>
        <dbReference type="Proteomes" id="UP000028999"/>
    </source>
</evidence>
<name>A0A078FW80_BRANA</name>
<proteinExistence type="predicted"/>
<keyword evidence="2" id="KW-1185">Reference proteome</keyword>
<evidence type="ECO:0000313" key="1">
    <source>
        <dbReference type="EMBL" id="CDY18675.1"/>
    </source>
</evidence>
<protein>
    <submittedName>
        <fullName evidence="1">BnaA09g07200D protein</fullName>
    </submittedName>
</protein>
<accession>A0A078FW80</accession>
<dbReference type="EMBL" id="LK032087">
    <property type="protein sequence ID" value="CDY18675.1"/>
    <property type="molecule type" value="Genomic_DNA"/>
</dbReference>